<protein>
    <recommendedName>
        <fullName evidence="5 6">Elongator complex protein 1</fullName>
    </recommendedName>
</protein>
<evidence type="ECO:0000259" key="12">
    <source>
        <dbReference type="Pfam" id="PF23936"/>
    </source>
</evidence>
<dbReference type="GO" id="GO:0002926">
    <property type="term" value="P:tRNA wobble base 5-methoxycarbonylmethyl-2-thiouridinylation"/>
    <property type="evidence" value="ECO:0007669"/>
    <property type="project" value="TreeGrafter"/>
</dbReference>
<evidence type="ECO:0000256" key="3">
    <source>
        <dbReference type="ARBA" id="ARBA00022490"/>
    </source>
</evidence>
<comment type="function">
    <text evidence="6">Component of the elongator complex which is required for multiple tRNA modifications, including mcm5U (5-methoxycarbonylmethyl uridine), mcm5s2U (5-methoxycarbonylmethyl-2-thiouridine), and ncm5U (5-carbamoylmethyl uridine). The elongator complex catalyzes formation of carboxymethyluridine in the wobble base at position 34 in tRNAs.</text>
</comment>
<dbReference type="PANTHER" id="PTHR12747:SF0">
    <property type="entry name" value="ELONGATOR COMPLEX PROTEIN 1"/>
    <property type="match status" value="1"/>
</dbReference>
<dbReference type="Pfam" id="PF23878">
    <property type="entry name" value="TPR_ELP1"/>
    <property type="match status" value="1"/>
</dbReference>
<feature type="domain" description="ELP1 TPR" evidence="10">
    <location>
        <begin position="943"/>
        <end position="1104"/>
    </location>
</feature>
<accession>J3MM22</accession>
<evidence type="ECO:0000256" key="1">
    <source>
        <dbReference type="ARBA" id="ARBA00005043"/>
    </source>
</evidence>
<evidence type="ECO:0000256" key="5">
    <source>
        <dbReference type="ARBA" id="ARBA00029535"/>
    </source>
</evidence>
<dbReference type="InterPro" id="IPR056167">
    <property type="entry name" value="A-sol_ELP1"/>
</dbReference>
<dbReference type="Proteomes" id="UP000006038">
    <property type="component" value="Chromosome 7"/>
</dbReference>
<evidence type="ECO:0000259" key="11">
    <source>
        <dbReference type="Pfam" id="PF23925"/>
    </source>
</evidence>
<evidence type="ECO:0000313" key="14">
    <source>
        <dbReference type="Proteomes" id="UP000006038"/>
    </source>
</evidence>
<dbReference type="Gene3D" id="2.130.10.10">
    <property type="entry name" value="YVTN repeat-like/Quinoprotein amine dehydrogenase"/>
    <property type="match status" value="1"/>
</dbReference>
<dbReference type="KEGG" id="obr:102703048"/>
<dbReference type="InterPro" id="IPR036322">
    <property type="entry name" value="WD40_repeat_dom_sf"/>
</dbReference>
<keyword evidence="4" id="KW-0819">tRNA processing</keyword>
<dbReference type="InterPro" id="IPR056164">
    <property type="entry name" value="Beta-prop_ELP1_1st"/>
</dbReference>
<feature type="domain" description="ELP1 three-helical bundle" evidence="12">
    <location>
        <begin position="1117"/>
        <end position="1269"/>
    </location>
</feature>
<dbReference type="GO" id="GO:0005829">
    <property type="term" value="C:cytosol"/>
    <property type="evidence" value="ECO:0007669"/>
    <property type="project" value="TreeGrafter"/>
</dbReference>
<dbReference type="OrthoDB" id="40048at2759"/>
<feature type="region of interest" description="Disordered" evidence="7">
    <location>
        <begin position="1196"/>
        <end position="1224"/>
    </location>
</feature>
<proteinExistence type="inferred from homology"/>
<dbReference type="Pfam" id="PF23925">
    <property type="entry name" value="A-sol_ELP1"/>
    <property type="match status" value="1"/>
</dbReference>
<evidence type="ECO:0000256" key="4">
    <source>
        <dbReference type="ARBA" id="ARBA00022694"/>
    </source>
</evidence>
<dbReference type="Pfam" id="PF04762">
    <property type="entry name" value="Beta-prop_ELP1_1st"/>
    <property type="match status" value="1"/>
</dbReference>
<dbReference type="RefSeq" id="XP_006657840.1">
    <property type="nucleotide sequence ID" value="XM_006657777.3"/>
</dbReference>
<dbReference type="InterPro" id="IPR015943">
    <property type="entry name" value="WD40/YVTN_repeat-like_dom_sf"/>
</dbReference>
<name>J3MM22_ORYBR</name>
<evidence type="ECO:0000256" key="6">
    <source>
        <dbReference type="PIRNR" id="PIRNR017233"/>
    </source>
</evidence>
<feature type="domain" description="ELP1 first N-terminal beta-propeller" evidence="8">
    <location>
        <begin position="174"/>
        <end position="324"/>
    </location>
</feature>
<dbReference type="HOGENOM" id="CLU_001477_0_0_1"/>
<dbReference type="InterPro" id="IPR056169">
    <property type="entry name" value="HB_ELP1"/>
</dbReference>
<dbReference type="Pfam" id="PF23936">
    <property type="entry name" value="HB_ELP1"/>
    <property type="match status" value="1"/>
</dbReference>
<keyword evidence="6" id="KW-0539">Nucleus</keyword>
<dbReference type="InterPro" id="IPR056165">
    <property type="entry name" value="Beta-prop_ELP1_2nd"/>
</dbReference>
<dbReference type="InterPro" id="IPR006849">
    <property type="entry name" value="Elp1"/>
</dbReference>
<reference evidence="13" key="2">
    <citation type="submission" date="2013-04" db="UniProtKB">
        <authorList>
            <consortium name="EnsemblPlants"/>
        </authorList>
    </citation>
    <scope>IDENTIFICATION</scope>
</reference>
<dbReference type="PIRSF" id="PIRSF017233">
    <property type="entry name" value="IKAP"/>
    <property type="match status" value="1"/>
</dbReference>
<dbReference type="EnsemblPlants" id="OB07G24540.1">
    <property type="protein sequence ID" value="OB07G24540.1"/>
    <property type="gene ID" value="OB07G24540"/>
</dbReference>
<keyword evidence="3 6" id="KW-0963">Cytoplasm</keyword>
<feature type="domain" description="ELP1 alpha-solenoid" evidence="11">
    <location>
        <begin position="713"/>
        <end position="934"/>
    </location>
</feature>
<feature type="compositionally biased region" description="Basic residues" evidence="7">
    <location>
        <begin position="1209"/>
        <end position="1219"/>
    </location>
</feature>
<organism evidence="13">
    <name type="scientific">Oryza brachyantha</name>
    <name type="common">malo sina</name>
    <dbReference type="NCBI Taxonomy" id="4533"/>
    <lineage>
        <taxon>Eukaryota</taxon>
        <taxon>Viridiplantae</taxon>
        <taxon>Streptophyta</taxon>
        <taxon>Embryophyta</taxon>
        <taxon>Tracheophyta</taxon>
        <taxon>Spermatophyta</taxon>
        <taxon>Magnoliopsida</taxon>
        <taxon>Liliopsida</taxon>
        <taxon>Poales</taxon>
        <taxon>Poaceae</taxon>
        <taxon>BOP clade</taxon>
        <taxon>Oryzoideae</taxon>
        <taxon>Oryzeae</taxon>
        <taxon>Oryzinae</taxon>
        <taxon>Oryza</taxon>
    </lineage>
</organism>
<dbReference type="InterPro" id="IPR056166">
    <property type="entry name" value="TPR_ELP1"/>
</dbReference>
<dbReference type="OMA" id="WRESLYC"/>
<dbReference type="STRING" id="4533.J3MM22"/>
<evidence type="ECO:0000259" key="9">
    <source>
        <dbReference type="Pfam" id="PF23797"/>
    </source>
</evidence>
<evidence type="ECO:0000256" key="2">
    <source>
        <dbReference type="ARBA" id="ARBA00006086"/>
    </source>
</evidence>
<reference evidence="13" key="1">
    <citation type="journal article" date="2013" name="Nat. Commun.">
        <title>Whole-genome sequencing of Oryza brachyantha reveals mechanisms underlying Oryza genome evolution.</title>
        <authorList>
            <person name="Chen J."/>
            <person name="Huang Q."/>
            <person name="Gao D."/>
            <person name="Wang J."/>
            <person name="Lang Y."/>
            <person name="Liu T."/>
            <person name="Li B."/>
            <person name="Bai Z."/>
            <person name="Luis Goicoechea J."/>
            <person name="Liang C."/>
            <person name="Chen C."/>
            <person name="Zhang W."/>
            <person name="Sun S."/>
            <person name="Liao Y."/>
            <person name="Zhang X."/>
            <person name="Yang L."/>
            <person name="Song C."/>
            <person name="Wang M."/>
            <person name="Shi J."/>
            <person name="Liu G."/>
            <person name="Liu J."/>
            <person name="Zhou H."/>
            <person name="Zhou W."/>
            <person name="Yu Q."/>
            <person name="An N."/>
            <person name="Chen Y."/>
            <person name="Cai Q."/>
            <person name="Wang B."/>
            <person name="Liu B."/>
            <person name="Min J."/>
            <person name="Huang Y."/>
            <person name="Wu H."/>
            <person name="Li Z."/>
            <person name="Zhang Y."/>
            <person name="Yin Y."/>
            <person name="Song W."/>
            <person name="Jiang J."/>
            <person name="Jackson S.A."/>
            <person name="Wing R.A."/>
            <person name="Wang J."/>
            <person name="Chen M."/>
        </authorList>
    </citation>
    <scope>NUCLEOTIDE SEQUENCE [LARGE SCALE GENOMIC DNA]</scope>
    <source>
        <strain evidence="13">cv. IRGC 101232</strain>
    </source>
</reference>
<evidence type="ECO:0000256" key="7">
    <source>
        <dbReference type="SAM" id="MobiDB-lite"/>
    </source>
</evidence>
<dbReference type="GeneID" id="102703048"/>
<evidence type="ECO:0000259" key="10">
    <source>
        <dbReference type="Pfam" id="PF23878"/>
    </source>
</evidence>
<dbReference type="GO" id="GO:0000049">
    <property type="term" value="F:tRNA binding"/>
    <property type="evidence" value="ECO:0007669"/>
    <property type="project" value="TreeGrafter"/>
</dbReference>
<comment type="pathway">
    <text evidence="1">tRNA modification; 5-methoxycarbonylmethyl-2-thiouridine-tRNA biosynthesis.</text>
</comment>
<dbReference type="eggNOG" id="KOG1920">
    <property type="taxonomic scope" value="Eukaryota"/>
</dbReference>
<feature type="compositionally biased region" description="Low complexity" evidence="7">
    <location>
        <begin position="1196"/>
        <end position="1208"/>
    </location>
</feature>
<dbReference type="GO" id="GO:0005634">
    <property type="term" value="C:nucleus"/>
    <property type="evidence" value="ECO:0007669"/>
    <property type="project" value="UniProtKB-SubCell"/>
</dbReference>
<evidence type="ECO:0000313" key="13">
    <source>
        <dbReference type="EnsemblPlants" id="OB07G24540.1"/>
    </source>
</evidence>
<comment type="subcellular location">
    <subcellularLocation>
        <location evidence="6">Cytoplasm</location>
    </subcellularLocation>
    <subcellularLocation>
        <location evidence="6">Nucleus</location>
    </subcellularLocation>
</comment>
<dbReference type="PANTHER" id="PTHR12747">
    <property type="entry name" value="ELONGATOR COMPLEX PROTEIN 1"/>
    <property type="match status" value="1"/>
</dbReference>
<gene>
    <name evidence="13" type="primary">LOC102703048</name>
</gene>
<evidence type="ECO:0000259" key="8">
    <source>
        <dbReference type="Pfam" id="PF04762"/>
    </source>
</evidence>
<dbReference type="SUPFAM" id="SSF50978">
    <property type="entry name" value="WD40 repeat-like"/>
    <property type="match status" value="1"/>
</dbReference>
<dbReference type="RefSeq" id="XP_015695376.1">
    <property type="nucleotide sequence ID" value="XM_015839890.2"/>
</dbReference>
<dbReference type="Pfam" id="PF23797">
    <property type="entry name" value="Beta-prop_ELP1_2nd"/>
    <property type="match status" value="1"/>
</dbReference>
<keyword evidence="14" id="KW-1185">Reference proteome</keyword>
<dbReference type="GO" id="GO:0033588">
    <property type="term" value="C:elongator holoenzyme complex"/>
    <property type="evidence" value="ECO:0007669"/>
    <property type="project" value="InterPro"/>
</dbReference>
<comment type="similarity">
    <text evidence="2 6">Belongs to the ELP1/IKA1 family.</text>
</comment>
<sequence length="1333" mass="147638">MKNLKVVTRVVQKLQLQLDGETVVVSAVDAERRRAFFVSSENFLYSVDLPAPTQQPLQWSETTLVSNAEEVVLEPGDYIVAMDYLMEKEALLLGSSTGCILLYNVDEKTTEVVGRLEGGVKTIASSPDGALISVTSGFGQLLVMTNDWEMLFETSLNPDSDPAGEINCPSGQIQSSVSWRGDGKFFATLGGLEGSSQKLTIWDRESGNMHSSSDTKAFIGASLDWMPSGAKVATVHDRKAEGKSPLVVFYEKNGLERSHFSIDEPAEAVIQALKWNCNSELLAALVSCGQYDAVKIWFCNNNHWYLKQELRYAKKEGVRFYWDQTKPMHLICWTLDGQVITHRFAWTTAVSEASIALVIDGSNILVSPLNLGLMPPPMSLFHLSFPCAVNEVSFLSDNSKNHIAAYLSNGGLCLLVLPVADTWEEFEGSGISVNLCFSESTLNNYMHLTWIDTDTLIGICCHSDSCSSTIMNSSGVSGLPEKHNSPYFVNEIELVCSEDSLLGSVCSSGWHARISKKMPLQAPVIGISRNPAKGGSAFIQLSGGRIVEYCSNVNLFRMSSPIHVSEASSDYAFPTSCPWMTAVLCHENGIVMPLLVGLDDSSKLHVGKRLLSSNCSSFTFYSSAYGATEKVVTHLLVTTKQDLLFIVDINEILLRNGEVTIDNHIRSHPRGKQSKEHITVWEKGAKLIGVLHGDDAAVIMQTTRGNLECIYPRKLVLVSIVQALVQGRFRDALDMVRRHRIDFNMIVDYCGWKVFVKSAADFVKQVNNLSHISEFVCSIKNENVSSKLYETYITFPDQCATSVADAVNSDGLLSDNKVTSVLMAIRKALDVQIEESSSRELCILTTLARSEPPLLEEALNRIKAIRELELLGIDDSRRKLYPSSEESLKHLLWLTDPEAVFNAALGLYDLNLTAIVALNSQKDPKEFIPFLKSLECLPPAIMKYTVDLRLGRYESALKNIVSAGNEYHEDCMKLLNSNPQLFPLGLQLFTDPDKRHQILEAWGDQLSEEKCFADAAITYQCCSSYHKSLKAYRACGDWRGVFTVAGLLKYKNEEIIQLAHELCDEFQALGKPGDAAKIALDYCSDVERGVCYYVTAREWEEALRVAYMHNRQDLVDNVRDAALECAALLISEYQEGLLKVGKYLARYVAVRQRRLSLAAKLQSEDRFMDVEDDNISEVSTSFSEMSAYTTRSTKESSASVISSNASKSRGARRQKKGGKIRAGSPGEEMALVEHLKGMSLTSSALTELKSLLVVLIQLGKEETARLVQLAGDNFELSQRAAVKLAEDTVSNNKIDENAHTLEHYVKMVRAHQPADSEANCWRIKALSPPRIGV</sequence>
<dbReference type="UniPathway" id="UPA00988"/>
<dbReference type="Gramene" id="OB07G24540.1">
    <property type="protein sequence ID" value="OB07G24540.1"/>
    <property type="gene ID" value="OB07G24540"/>
</dbReference>
<feature type="domain" description="ELP1 N-terminal second beta-propeller" evidence="9">
    <location>
        <begin position="358"/>
        <end position="688"/>
    </location>
</feature>